<dbReference type="InterPro" id="IPR053079">
    <property type="entry name" value="SPS2_domain"/>
</dbReference>
<evidence type="ECO:0000256" key="1">
    <source>
        <dbReference type="SAM" id="MobiDB-lite"/>
    </source>
</evidence>
<accession>A0A7I4Y263</accession>
<keyword evidence="2" id="KW-1133">Transmembrane helix</keyword>
<feature type="region of interest" description="Disordered" evidence="1">
    <location>
        <begin position="783"/>
        <end position="805"/>
    </location>
</feature>
<proteinExistence type="predicted"/>
<reference evidence="5" key="1">
    <citation type="submission" date="2020-12" db="UniProtKB">
        <authorList>
            <consortium name="WormBaseParasite"/>
        </authorList>
    </citation>
    <scope>IDENTIFICATION</scope>
    <source>
        <strain evidence="5">MHco3</strain>
    </source>
</reference>
<evidence type="ECO:0000313" key="4">
    <source>
        <dbReference type="Proteomes" id="UP000025227"/>
    </source>
</evidence>
<feature type="domain" description="Receptor L-domain" evidence="3">
    <location>
        <begin position="20"/>
        <end position="120"/>
    </location>
</feature>
<organism evidence="4 5">
    <name type="scientific">Haemonchus contortus</name>
    <name type="common">Barber pole worm</name>
    <dbReference type="NCBI Taxonomy" id="6289"/>
    <lineage>
        <taxon>Eukaryota</taxon>
        <taxon>Metazoa</taxon>
        <taxon>Ecdysozoa</taxon>
        <taxon>Nematoda</taxon>
        <taxon>Chromadorea</taxon>
        <taxon>Rhabditida</taxon>
        <taxon>Rhabditina</taxon>
        <taxon>Rhabditomorpha</taxon>
        <taxon>Strongyloidea</taxon>
        <taxon>Trichostrongylidae</taxon>
        <taxon>Haemonchus</taxon>
    </lineage>
</organism>
<dbReference type="InterPro" id="IPR036941">
    <property type="entry name" value="Rcpt_L-dom_sf"/>
</dbReference>
<dbReference type="SUPFAM" id="SSF52058">
    <property type="entry name" value="L domain-like"/>
    <property type="match status" value="1"/>
</dbReference>
<keyword evidence="2" id="KW-0812">Transmembrane</keyword>
<dbReference type="Gene3D" id="3.80.20.20">
    <property type="entry name" value="Receptor L-domain"/>
    <property type="match status" value="1"/>
</dbReference>
<protein>
    <submittedName>
        <fullName evidence="5">Recep_L_domain domain-containing protein</fullName>
    </submittedName>
</protein>
<dbReference type="AlphaFoldDB" id="A0A7I4Y263"/>
<evidence type="ECO:0000256" key="2">
    <source>
        <dbReference type="SAM" id="Phobius"/>
    </source>
</evidence>
<dbReference type="PANTHER" id="PTHR21662:SF59">
    <property type="entry name" value="RECEPTOR PROTEIN-TYROSINE KINASE"/>
    <property type="match status" value="1"/>
</dbReference>
<dbReference type="Proteomes" id="UP000025227">
    <property type="component" value="Unplaced"/>
</dbReference>
<dbReference type="OrthoDB" id="5875632at2759"/>
<feature type="region of interest" description="Disordered" evidence="1">
    <location>
        <begin position="633"/>
        <end position="656"/>
    </location>
</feature>
<dbReference type="PANTHER" id="PTHR21662">
    <property type="entry name" value="RECEPTOR PROTEIN-TYROSINE KINASE"/>
    <property type="match status" value="1"/>
</dbReference>
<dbReference type="Pfam" id="PF01030">
    <property type="entry name" value="Recep_L_domain"/>
    <property type="match status" value="1"/>
</dbReference>
<evidence type="ECO:0000313" key="5">
    <source>
        <dbReference type="WBParaSite" id="HCON_00041050-00001"/>
    </source>
</evidence>
<keyword evidence="2" id="KW-0472">Membrane</keyword>
<evidence type="ECO:0000259" key="3">
    <source>
        <dbReference type="Pfam" id="PF01030"/>
    </source>
</evidence>
<keyword evidence="4" id="KW-1185">Reference proteome</keyword>
<dbReference type="InterPro" id="IPR000494">
    <property type="entry name" value="Rcpt_L-dom"/>
</dbReference>
<name>A0A7I4Y263_HAECO</name>
<feature type="compositionally biased region" description="Polar residues" evidence="1">
    <location>
        <begin position="641"/>
        <end position="650"/>
    </location>
</feature>
<feature type="transmembrane region" description="Helical" evidence="2">
    <location>
        <begin position="173"/>
        <end position="195"/>
    </location>
</feature>
<sequence>MRKKCKGGRFEELVTEELNNCSKVDGNLEFINMAEVPLSMNLLTSVRRIKGALRIENSPAFTTFTYLPNLRKIENKGEGPALTVENNENLEDIDFPSLTNFSSKHPPWIVIRNNPVLVLSGRFGEMLRGLKQKHKQLVVLDDASSILENATWNMDGNITTDASSDIYSGSRNWIFVVVAILLVILVPLLCCATMCKLKGKQLFRYGTRMSNFLPYPNYNLNEKQRLVLRSLCEDVLTMNTLSWRTEELGLLCQHEKDCKCEKIEKVLKRYENIIKENMIQVAENGSLSLVLGDTPRASKSQRLISERIQKMLVMKHVVLIGTEDDPSCVLPKIPTTPGKDRTYEYDTTKMTLRFKNSMEVSNNSRRFEYDAEFTSENKTRLFKLEFVYFVWGSLDLNVNVEELLRLLQFCKIPGHSLCVSNRHKEVFSLLNLFYSFVVRAETPVQLTDVFKIHNAKCNGCMLDRHEMIFSMKFLLVWGIQSGALPKLHQAANSWLDTYDGMAAFQKIHPNVVSFHPFFIPDLFPEDMEEIVKAGGCDPPKFSDRMEYLMRDRFTYQAEGVDVTDFEKNVEVGKKKRLELEKSLGIDRQTTTTMMEVQPDEEEATIGSKKRRKDEAEDYWASKEKQILELKAKREGRKMVQPESSRIPSTEPSKEKVETVQNINKQTEHGSSPAEALARFIDKGLDKAPTIPSKEKLPGLGQQVSKTPIGKPSVPQESAKPPSKDTVVGAKGMPTPAVGKVGSTPANLAKNPNVALPKSIRILATAQTPRIRPAVIPIHQVVPKAKSPGKLPGQIQSPRLSKDMKR</sequence>
<feature type="region of interest" description="Disordered" evidence="1">
    <location>
        <begin position="686"/>
        <end position="750"/>
    </location>
</feature>
<dbReference type="WBParaSite" id="HCON_00041050-00001">
    <property type="protein sequence ID" value="HCON_00041050-00001"/>
    <property type="gene ID" value="HCON_00041050"/>
</dbReference>